<evidence type="ECO:0000313" key="1">
    <source>
        <dbReference type="EMBL" id="KAI5648211.1"/>
    </source>
</evidence>
<dbReference type="EMBL" id="CM044708">
    <property type="protein sequence ID" value="KAI5648211.1"/>
    <property type="molecule type" value="Genomic_DNA"/>
</dbReference>
<sequence>MIQVHPGLLSNHCLYLLDLDLTSYHTCLTLLYHMRHYGSTHPHSQPPPAVYDPYLAAPTIRPHIPYRSSAQEPLTEWLAPSSTTLRIAYMVNTAGDYGISSSEPFMGEAMRSLTRSDPCILGDRRMRELMMVVGDNNDNDGGGDGDGEDAGDEEQSVPLAPVAPASGSDGWPHHGKEKGLTSSFMSARDVPAPTQGKRVKASNWEQTGPTE</sequence>
<evidence type="ECO:0000313" key="2">
    <source>
        <dbReference type="Proteomes" id="UP001060085"/>
    </source>
</evidence>
<accession>A0ACB9ZLR3</accession>
<organism evidence="1 2">
    <name type="scientific">Catharanthus roseus</name>
    <name type="common">Madagascar periwinkle</name>
    <name type="synonym">Vinca rosea</name>
    <dbReference type="NCBI Taxonomy" id="4058"/>
    <lineage>
        <taxon>Eukaryota</taxon>
        <taxon>Viridiplantae</taxon>
        <taxon>Streptophyta</taxon>
        <taxon>Embryophyta</taxon>
        <taxon>Tracheophyta</taxon>
        <taxon>Spermatophyta</taxon>
        <taxon>Magnoliopsida</taxon>
        <taxon>eudicotyledons</taxon>
        <taxon>Gunneridae</taxon>
        <taxon>Pentapetalae</taxon>
        <taxon>asterids</taxon>
        <taxon>lamiids</taxon>
        <taxon>Gentianales</taxon>
        <taxon>Apocynaceae</taxon>
        <taxon>Rauvolfioideae</taxon>
        <taxon>Vinceae</taxon>
        <taxon>Catharanthinae</taxon>
        <taxon>Catharanthus</taxon>
    </lineage>
</organism>
<name>A0ACB9ZLR3_CATRO</name>
<dbReference type="Proteomes" id="UP001060085">
    <property type="component" value="Linkage Group LG08"/>
</dbReference>
<reference evidence="2" key="1">
    <citation type="journal article" date="2023" name="Nat. Plants">
        <title>Single-cell RNA sequencing provides a high-resolution roadmap for understanding the multicellular compartmentation of specialized metabolism.</title>
        <authorList>
            <person name="Sun S."/>
            <person name="Shen X."/>
            <person name="Li Y."/>
            <person name="Li Y."/>
            <person name="Wang S."/>
            <person name="Li R."/>
            <person name="Zhang H."/>
            <person name="Shen G."/>
            <person name="Guo B."/>
            <person name="Wei J."/>
            <person name="Xu J."/>
            <person name="St-Pierre B."/>
            <person name="Chen S."/>
            <person name="Sun C."/>
        </authorList>
    </citation>
    <scope>NUCLEOTIDE SEQUENCE [LARGE SCALE GENOMIC DNA]</scope>
</reference>
<gene>
    <name evidence="1" type="ORF">M9H77_34216</name>
</gene>
<keyword evidence="2" id="KW-1185">Reference proteome</keyword>
<comment type="caution">
    <text evidence="1">The sequence shown here is derived from an EMBL/GenBank/DDBJ whole genome shotgun (WGS) entry which is preliminary data.</text>
</comment>
<protein>
    <submittedName>
        <fullName evidence="1">Uncharacterized protein</fullName>
    </submittedName>
</protein>
<proteinExistence type="predicted"/>